<evidence type="ECO:0000313" key="2">
    <source>
        <dbReference type="EMBL" id="SMG13494.1"/>
    </source>
</evidence>
<dbReference type="AlphaFoldDB" id="A0A1X7IFE0"/>
<dbReference type="STRING" id="1028.SAMN05661096_00597"/>
<dbReference type="Proteomes" id="UP000193804">
    <property type="component" value="Unassembled WGS sequence"/>
</dbReference>
<accession>A0A1X7IFE0</accession>
<dbReference type="PANTHER" id="PTHR33490:SF1">
    <property type="entry name" value="SLL1233 PROTEIN"/>
    <property type="match status" value="1"/>
</dbReference>
<keyword evidence="2" id="KW-0378">Hydrolase</keyword>
<gene>
    <name evidence="2" type="ORF">SAMN05661096_00597</name>
</gene>
<sequence>MRIKISHHTRYRFDSEVFLEPHYLRFHPKKTAYSQTESYDLVVSPKMAGDKELLDAENNRINFCWFEGLTNQLTIQLETIVAIKEYNPFNFIITPFEYNRIPFTYNNNDAMLLQASMAKQPLGEELMKYAQNILEDADHQSIPFLTNLTDQIHNDFDVVYREEGAPMPAEECFSGKSGSCRDLSWMQISVLRQLGVASRFVSGYYYFEMEEPSYELHAWLEVFLPGAGWVGLDPSHGILTGKTHIPVAASAFPENTMPVTGSIRGSAKMELETSLVIKTL</sequence>
<dbReference type="OrthoDB" id="9804872at2"/>
<dbReference type="SUPFAM" id="SSF54001">
    <property type="entry name" value="Cysteine proteinases"/>
    <property type="match status" value="1"/>
</dbReference>
<dbReference type="InterPro" id="IPR038765">
    <property type="entry name" value="Papain-like_cys_pep_sf"/>
</dbReference>
<name>A0A1X7IFE0_9BACT</name>
<organism evidence="2 3">
    <name type="scientific">Marivirga sericea</name>
    <dbReference type="NCBI Taxonomy" id="1028"/>
    <lineage>
        <taxon>Bacteria</taxon>
        <taxon>Pseudomonadati</taxon>
        <taxon>Bacteroidota</taxon>
        <taxon>Cytophagia</taxon>
        <taxon>Cytophagales</taxon>
        <taxon>Marivirgaceae</taxon>
        <taxon>Marivirga</taxon>
    </lineage>
</organism>
<evidence type="ECO:0000313" key="3">
    <source>
        <dbReference type="Proteomes" id="UP000193804"/>
    </source>
</evidence>
<dbReference type="EMBL" id="FXAW01000001">
    <property type="protein sequence ID" value="SMG13494.1"/>
    <property type="molecule type" value="Genomic_DNA"/>
</dbReference>
<protein>
    <submittedName>
        <fullName evidence="2">Transglutaminase-like enzyme, putative cysteine protease</fullName>
    </submittedName>
</protein>
<dbReference type="GO" id="GO:0006508">
    <property type="term" value="P:proteolysis"/>
    <property type="evidence" value="ECO:0007669"/>
    <property type="project" value="UniProtKB-KW"/>
</dbReference>
<dbReference type="RefSeq" id="WP_085515593.1">
    <property type="nucleotide sequence ID" value="NZ_FXAW01000001.1"/>
</dbReference>
<proteinExistence type="predicted"/>
<dbReference type="GO" id="GO:0008233">
    <property type="term" value="F:peptidase activity"/>
    <property type="evidence" value="ECO:0007669"/>
    <property type="project" value="UniProtKB-KW"/>
</dbReference>
<dbReference type="PANTHER" id="PTHR33490">
    <property type="entry name" value="BLR5614 PROTEIN-RELATED"/>
    <property type="match status" value="1"/>
</dbReference>
<dbReference type="InterPro" id="IPR013589">
    <property type="entry name" value="Bac_transglu_N"/>
</dbReference>
<keyword evidence="3" id="KW-1185">Reference proteome</keyword>
<dbReference type="InterPro" id="IPR002931">
    <property type="entry name" value="Transglutaminase-like"/>
</dbReference>
<feature type="domain" description="Transglutaminase-like" evidence="1">
    <location>
        <begin position="172"/>
        <end position="236"/>
    </location>
</feature>
<keyword evidence="2" id="KW-0645">Protease</keyword>
<evidence type="ECO:0000259" key="1">
    <source>
        <dbReference type="SMART" id="SM00460"/>
    </source>
</evidence>
<reference evidence="3" key="1">
    <citation type="submission" date="2017-04" db="EMBL/GenBank/DDBJ databases">
        <authorList>
            <person name="Varghese N."/>
            <person name="Submissions S."/>
        </authorList>
    </citation>
    <scope>NUCLEOTIDE SEQUENCE [LARGE SCALE GENOMIC DNA]</scope>
    <source>
        <strain evidence="3">DSM 4125</strain>
    </source>
</reference>
<dbReference type="SMART" id="SM00460">
    <property type="entry name" value="TGc"/>
    <property type="match status" value="1"/>
</dbReference>
<dbReference type="Gene3D" id="3.10.620.30">
    <property type="match status" value="1"/>
</dbReference>
<dbReference type="Pfam" id="PF08379">
    <property type="entry name" value="Bact_transglu_N"/>
    <property type="match status" value="1"/>
</dbReference>
<dbReference type="Pfam" id="PF01841">
    <property type="entry name" value="Transglut_core"/>
    <property type="match status" value="1"/>
</dbReference>